<dbReference type="Proteomes" id="UP000824145">
    <property type="component" value="Unassembled WGS sequence"/>
</dbReference>
<dbReference type="EMBL" id="DVNJ01000015">
    <property type="protein sequence ID" value="HIU62683.1"/>
    <property type="molecule type" value="Genomic_DNA"/>
</dbReference>
<name>A0A9D1MLF3_9FIRM</name>
<reference evidence="2" key="2">
    <citation type="journal article" date="2021" name="PeerJ">
        <title>Extensive microbial diversity within the chicken gut microbiome revealed by metagenomics and culture.</title>
        <authorList>
            <person name="Gilroy R."/>
            <person name="Ravi A."/>
            <person name="Getino M."/>
            <person name="Pursley I."/>
            <person name="Horton D.L."/>
            <person name="Alikhan N.F."/>
            <person name="Baker D."/>
            <person name="Gharbi K."/>
            <person name="Hall N."/>
            <person name="Watson M."/>
            <person name="Adriaenssens E.M."/>
            <person name="Foster-Nyarko E."/>
            <person name="Jarju S."/>
            <person name="Secka A."/>
            <person name="Antonio M."/>
            <person name="Oren A."/>
            <person name="Chaudhuri R.R."/>
            <person name="La Ragione R."/>
            <person name="Hildebrand F."/>
            <person name="Pallen M.J."/>
        </authorList>
    </citation>
    <scope>NUCLEOTIDE SEQUENCE</scope>
    <source>
        <strain evidence="2">9366</strain>
    </source>
</reference>
<evidence type="ECO:0000256" key="1">
    <source>
        <dbReference type="SAM" id="Phobius"/>
    </source>
</evidence>
<evidence type="ECO:0000313" key="2">
    <source>
        <dbReference type="EMBL" id="HIU62683.1"/>
    </source>
</evidence>
<organism evidence="2 3">
    <name type="scientific">Candidatus Caccalectryoclostridium excrementigallinarum</name>
    <dbReference type="NCBI Taxonomy" id="2840710"/>
    <lineage>
        <taxon>Bacteria</taxon>
        <taxon>Bacillati</taxon>
        <taxon>Bacillota</taxon>
        <taxon>Clostridia</taxon>
        <taxon>Christensenellales</taxon>
        <taxon>Christensenellaceae</taxon>
        <taxon>Christensenellaceae incertae sedis</taxon>
        <taxon>Candidatus Caccalectryoclostridium</taxon>
    </lineage>
</organism>
<keyword evidence="1" id="KW-0472">Membrane</keyword>
<comment type="caution">
    <text evidence="2">The sequence shown here is derived from an EMBL/GenBank/DDBJ whole genome shotgun (WGS) entry which is preliminary data.</text>
</comment>
<gene>
    <name evidence="2" type="ORF">IAB07_02805</name>
</gene>
<accession>A0A9D1MLF3</accession>
<dbReference type="AlphaFoldDB" id="A0A9D1MLF3"/>
<keyword evidence="1" id="KW-1133">Transmembrane helix</keyword>
<protein>
    <submittedName>
        <fullName evidence="2">Uncharacterized protein</fullName>
    </submittedName>
</protein>
<proteinExistence type="predicted"/>
<reference evidence="2" key="1">
    <citation type="submission" date="2020-10" db="EMBL/GenBank/DDBJ databases">
        <authorList>
            <person name="Gilroy R."/>
        </authorList>
    </citation>
    <scope>NUCLEOTIDE SEQUENCE</scope>
    <source>
        <strain evidence="2">9366</strain>
    </source>
</reference>
<evidence type="ECO:0000313" key="3">
    <source>
        <dbReference type="Proteomes" id="UP000824145"/>
    </source>
</evidence>
<feature type="transmembrane region" description="Helical" evidence="1">
    <location>
        <begin position="65"/>
        <end position="88"/>
    </location>
</feature>
<sequence>MASEERRVVLCKSFGKGVLVGKSNAWQGRDNAESVEFDPDKPCERSTASGKNSFGFLIALSENGAILVFLSMMLLAVFLASVIVLRVLSTAVRAAFSEAVIDLYFLSTAARAAFRQS</sequence>
<keyword evidence="1" id="KW-0812">Transmembrane</keyword>